<organism evidence="2 3">
    <name type="scientific">Thermoproteota archaeon</name>
    <dbReference type="NCBI Taxonomy" id="2056631"/>
    <lineage>
        <taxon>Archaea</taxon>
        <taxon>Thermoproteota</taxon>
    </lineage>
</organism>
<comment type="caution">
    <text evidence="2">The sequence shown here is derived from an EMBL/GenBank/DDBJ whole genome shotgun (WGS) entry which is preliminary data.</text>
</comment>
<keyword evidence="1" id="KW-0472">Membrane</keyword>
<reference evidence="2 3" key="1">
    <citation type="submission" date="2018-06" db="EMBL/GenBank/DDBJ databases">
        <title>Extensive metabolic versatility and redundancy in microbially diverse, dynamic hydrothermal sediments.</title>
        <authorList>
            <person name="Dombrowski N."/>
            <person name="Teske A."/>
            <person name="Baker B.J."/>
        </authorList>
    </citation>
    <scope>NUCLEOTIDE SEQUENCE [LARGE SCALE GENOMIC DNA]</scope>
    <source>
        <strain evidence="2">B66_G16</strain>
    </source>
</reference>
<proteinExistence type="predicted"/>
<evidence type="ECO:0000313" key="2">
    <source>
        <dbReference type="EMBL" id="RLE48542.1"/>
    </source>
</evidence>
<evidence type="ECO:0008006" key="4">
    <source>
        <dbReference type="Google" id="ProtNLM"/>
    </source>
</evidence>
<dbReference type="Proteomes" id="UP000278475">
    <property type="component" value="Unassembled WGS sequence"/>
</dbReference>
<feature type="transmembrane region" description="Helical" evidence="1">
    <location>
        <begin position="92"/>
        <end position="122"/>
    </location>
</feature>
<protein>
    <recommendedName>
        <fullName evidence="4">PIN domain-containing protein</fullName>
    </recommendedName>
</protein>
<sequence length="134" mass="15398">MKPTVVDVSVFVDYFVIVEGKEDRHRIAVEFLNRLSDRGAIVYGPFVFEIELCAVLVRYMEPNYVMKILEVVLNHVATIKENGPHSGAKPEYIYFIILYCYYASLTSLVGESFLPFCIRVFLGPRVAQRKSVRL</sequence>
<keyword evidence="1" id="KW-1133">Transmembrane helix</keyword>
<name>A0A497ENB5_9CREN</name>
<evidence type="ECO:0000256" key="1">
    <source>
        <dbReference type="SAM" id="Phobius"/>
    </source>
</evidence>
<evidence type="ECO:0000313" key="3">
    <source>
        <dbReference type="Proteomes" id="UP000278475"/>
    </source>
</evidence>
<gene>
    <name evidence="2" type="ORF">DRJ31_07015</name>
</gene>
<keyword evidence="1" id="KW-0812">Transmembrane</keyword>
<dbReference type="EMBL" id="QMQV01000069">
    <property type="protein sequence ID" value="RLE48542.1"/>
    <property type="molecule type" value="Genomic_DNA"/>
</dbReference>
<accession>A0A497ENB5</accession>
<dbReference type="AlphaFoldDB" id="A0A497ENB5"/>